<comment type="similarity">
    <text evidence="2">Belongs to the amino acid-polyamine-organocation (APC) superfamily. Spore germination protein (SGP) (TC 2.A.3.9) family.</text>
</comment>
<name>M8E7C3_9BACL</name>
<keyword evidence="10" id="KW-1185">Reference proteome</keyword>
<dbReference type="Gene3D" id="1.20.1740.10">
    <property type="entry name" value="Amino acid/polyamine transporter I"/>
    <property type="match status" value="1"/>
</dbReference>
<proteinExistence type="inferred from homology"/>
<dbReference type="EMBL" id="APBN01000008">
    <property type="protein sequence ID" value="EMT51370.1"/>
    <property type="molecule type" value="Genomic_DNA"/>
</dbReference>
<protein>
    <submittedName>
        <fullName evidence="9">Spore germination protein</fullName>
    </submittedName>
</protein>
<evidence type="ECO:0000256" key="5">
    <source>
        <dbReference type="ARBA" id="ARBA00022692"/>
    </source>
</evidence>
<dbReference type="AlphaFoldDB" id="M8E7C3"/>
<keyword evidence="4" id="KW-0309">Germination</keyword>
<dbReference type="GeneID" id="89501965"/>
<feature type="transmembrane region" description="Helical" evidence="8">
    <location>
        <begin position="224"/>
        <end position="244"/>
    </location>
</feature>
<evidence type="ECO:0000256" key="4">
    <source>
        <dbReference type="ARBA" id="ARBA00022544"/>
    </source>
</evidence>
<evidence type="ECO:0000256" key="6">
    <source>
        <dbReference type="ARBA" id="ARBA00022989"/>
    </source>
</evidence>
<evidence type="ECO:0000256" key="8">
    <source>
        <dbReference type="SAM" id="Phobius"/>
    </source>
</evidence>
<gene>
    <name evidence="9" type="ORF">I532_17493</name>
</gene>
<feature type="transmembrane region" description="Helical" evidence="8">
    <location>
        <begin position="308"/>
        <end position="325"/>
    </location>
</feature>
<dbReference type="GO" id="GO:0016020">
    <property type="term" value="C:membrane"/>
    <property type="evidence" value="ECO:0007669"/>
    <property type="project" value="UniProtKB-SubCell"/>
</dbReference>
<dbReference type="Proteomes" id="UP000012081">
    <property type="component" value="Unassembled WGS sequence"/>
</dbReference>
<dbReference type="Pfam" id="PF03845">
    <property type="entry name" value="Spore_permease"/>
    <property type="match status" value="1"/>
</dbReference>
<evidence type="ECO:0000256" key="3">
    <source>
        <dbReference type="ARBA" id="ARBA00022448"/>
    </source>
</evidence>
<reference evidence="9 10" key="1">
    <citation type="submission" date="2013-03" db="EMBL/GenBank/DDBJ databases">
        <title>Assembly of a new bacterial strain Brevibacillus borstelensis AK1.</title>
        <authorList>
            <person name="Rajan I."/>
            <person name="PoliReddy D."/>
            <person name="Sugumar T."/>
            <person name="Rathinam K."/>
            <person name="Alqarawi S."/>
            <person name="Khalil A.B."/>
            <person name="Sivakumar N."/>
        </authorList>
    </citation>
    <scope>NUCLEOTIDE SEQUENCE [LARGE SCALE GENOMIC DNA]</scope>
    <source>
        <strain evidence="9 10">AK1</strain>
    </source>
</reference>
<keyword evidence="6 8" id="KW-1133">Transmembrane helix</keyword>
<evidence type="ECO:0000256" key="7">
    <source>
        <dbReference type="ARBA" id="ARBA00023136"/>
    </source>
</evidence>
<feature type="transmembrane region" description="Helical" evidence="8">
    <location>
        <begin position="273"/>
        <end position="292"/>
    </location>
</feature>
<evidence type="ECO:0000313" key="9">
    <source>
        <dbReference type="EMBL" id="EMT51370.1"/>
    </source>
</evidence>
<keyword evidence="7 8" id="KW-0472">Membrane</keyword>
<dbReference type="GO" id="GO:0009847">
    <property type="term" value="P:spore germination"/>
    <property type="evidence" value="ECO:0007669"/>
    <property type="project" value="InterPro"/>
</dbReference>
<keyword evidence="3" id="KW-0813">Transport</keyword>
<feature type="transmembrane region" description="Helical" evidence="8">
    <location>
        <begin position="12"/>
        <end position="34"/>
    </location>
</feature>
<feature type="transmembrane region" description="Helical" evidence="8">
    <location>
        <begin position="118"/>
        <end position="140"/>
    </location>
</feature>
<feature type="transmembrane region" description="Helical" evidence="8">
    <location>
        <begin position="337"/>
        <end position="358"/>
    </location>
</feature>
<comment type="subcellular location">
    <subcellularLocation>
        <location evidence="1">Membrane</location>
        <topology evidence="1">Multi-pass membrane protein</topology>
    </subcellularLocation>
</comment>
<evidence type="ECO:0000256" key="1">
    <source>
        <dbReference type="ARBA" id="ARBA00004141"/>
    </source>
</evidence>
<feature type="transmembrane region" description="Helical" evidence="8">
    <location>
        <begin position="87"/>
        <end position="112"/>
    </location>
</feature>
<dbReference type="PATRIC" id="fig|1300222.3.peg.3665"/>
<dbReference type="InterPro" id="IPR004761">
    <property type="entry name" value="Spore_GerAB"/>
</dbReference>
<dbReference type="PANTHER" id="PTHR34975">
    <property type="entry name" value="SPORE GERMINATION PROTEIN A2"/>
    <property type="match status" value="1"/>
</dbReference>
<evidence type="ECO:0000313" key="10">
    <source>
        <dbReference type="Proteomes" id="UP000012081"/>
    </source>
</evidence>
<feature type="transmembrane region" description="Helical" evidence="8">
    <location>
        <begin position="147"/>
        <end position="169"/>
    </location>
</feature>
<sequence length="378" mass="43742">MKINVQPKPTTTIAPYMTGFVVMSTQIGVGILGYQRVVAAESGHDAWISVAIAGLLSHLTIWIICRTLRHYPSADLFGIHRDVYGKIIGNLFSLLYILYFIAMAMVILRGYIEVVQSWIFPGIPIWILGSILLFLAMYTVLGGIRVITGYAIISVFITIWLFFDLYFTLEYARWHYLLPVMEADFKQLLKGALIMAFTSVGYEVLYSIYPYVGDKTRLHRHAQWGAFITNFIYVVLMIISLIFFSEGQLIRTIWPTLQIKTVVYFPFLERFEYLAISLWMLIILPNVMLYMWSASRGCKRMFGWNQKRVLYIIGAVIFIAMQFFVSRHAANYIIDRMSYVSLYMAVIYPYVLLLGVLIKRRWNRREDSSCRDPEISGS</sequence>
<organism evidence="9 10">
    <name type="scientific">Brevibacillus borstelensis AK1</name>
    <dbReference type="NCBI Taxonomy" id="1300222"/>
    <lineage>
        <taxon>Bacteria</taxon>
        <taxon>Bacillati</taxon>
        <taxon>Bacillota</taxon>
        <taxon>Bacilli</taxon>
        <taxon>Bacillales</taxon>
        <taxon>Paenibacillaceae</taxon>
        <taxon>Brevibacillus</taxon>
    </lineage>
</organism>
<keyword evidence="5 8" id="KW-0812">Transmembrane</keyword>
<feature type="transmembrane region" description="Helical" evidence="8">
    <location>
        <begin position="46"/>
        <end position="66"/>
    </location>
</feature>
<accession>M8E7C3</accession>
<dbReference type="OrthoDB" id="2380240at2"/>
<dbReference type="PANTHER" id="PTHR34975:SF2">
    <property type="entry name" value="SPORE GERMINATION PROTEIN A2"/>
    <property type="match status" value="1"/>
</dbReference>
<dbReference type="NCBIfam" id="TIGR00912">
    <property type="entry name" value="2A0309"/>
    <property type="match status" value="1"/>
</dbReference>
<evidence type="ECO:0000256" key="2">
    <source>
        <dbReference type="ARBA" id="ARBA00007998"/>
    </source>
</evidence>
<comment type="caution">
    <text evidence="9">The sequence shown here is derived from an EMBL/GenBank/DDBJ whole genome shotgun (WGS) entry which is preliminary data.</text>
</comment>
<dbReference type="STRING" id="1300222.I532_17493"/>
<feature type="transmembrane region" description="Helical" evidence="8">
    <location>
        <begin position="189"/>
        <end position="212"/>
    </location>
</feature>
<dbReference type="RefSeq" id="WP_003389824.1">
    <property type="nucleotide sequence ID" value="NZ_APBN01000008.1"/>
</dbReference>